<accession>A0ACC4E413</accession>
<reference evidence="1" key="1">
    <citation type="submission" date="2024-12" db="EMBL/GenBank/DDBJ databases">
        <title>Comparative genomics and development of molecular markers within Purpureocillium lilacinum and among Purpureocillium species.</title>
        <authorList>
            <person name="Yeh Z.-Y."/>
            <person name="Ni N.-T."/>
            <person name="Lo P.-H."/>
            <person name="Mushyakhwo K."/>
            <person name="Lin C.-F."/>
            <person name="Nai Y.-S."/>
        </authorList>
    </citation>
    <scope>NUCLEOTIDE SEQUENCE</scope>
    <source>
        <strain evidence="1">NCHU-NPUST-175</strain>
    </source>
</reference>
<dbReference type="Proteomes" id="UP001638806">
    <property type="component" value="Unassembled WGS sequence"/>
</dbReference>
<dbReference type="EMBL" id="JBGNUJ010000003">
    <property type="protein sequence ID" value="KAL3962897.1"/>
    <property type="molecule type" value="Genomic_DNA"/>
</dbReference>
<name>A0ACC4E413_PURLI</name>
<evidence type="ECO:0000313" key="1">
    <source>
        <dbReference type="EMBL" id="KAL3962897.1"/>
    </source>
</evidence>
<gene>
    <name evidence="1" type="ORF">ACCO45_004420</name>
</gene>
<protein>
    <submittedName>
        <fullName evidence="1">Uncharacterized protein</fullName>
    </submittedName>
</protein>
<organism evidence="1 2">
    <name type="scientific">Purpureocillium lilacinum</name>
    <name type="common">Paecilomyces lilacinus</name>
    <dbReference type="NCBI Taxonomy" id="33203"/>
    <lineage>
        <taxon>Eukaryota</taxon>
        <taxon>Fungi</taxon>
        <taxon>Dikarya</taxon>
        <taxon>Ascomycota</taxon>
        <taxon>Pezizomycotina</taxon>
        <taxon>Sordariomycetes</taxon>
        <taxon>Hypocreomycetidae</taxon>
        <taxon>Hypocreales</taxon>
        <taxon>Ophiocordycipitaceae</taxon>
        <taxon>Purpureocillium</taxon>
    </lineage>
</organism>
<evidence type="ECO:0000313" key="2">
    <source>
        <dbReference type="Proteomes" id="UP001638806"/>
    </source>
</evidence>
<proteinExistence type="predicted"/>
<keyword evidence="2" id="KW-1185">Reference proteome</keyword>
<sequence>MAQATITTPRLELRPLTAAHAEILVELNADPAVTRYVHSGRPLTRQEALADHAERLAKAEEVPGLGYWMGYDREGARRLGGGR</sequence>
<comment type="caution">
    <text evidence="1">The sequence shown here is derived from an EMBL/GenBank/DDBJ whole genome shotgun (WGS) entry which is preliminary data.</text>
</comment>